<keyword evidence="6" id="KW-0732">Signal</keyword>
<dbReference type="Proteomes" id="UP001152320">
    <property type="component" value="Chromosome 9"/>
</dbReference>
<keyword evidence="6" id="KW-0456">Lyase</keyword>
<evidence type="ECO:0000259" key="7">
    <source>
        <dbReference type="PROSITE" id="PS51144"/>
    </source>
</evidence>
<dbReference type="InterPro" id="IPR036398">
    <property type="entry name" value="CA_dom_sf"/>
</dbReference>
<dbReference type="PANTHER" id="PTHR18952">
    <property type="entry name" value="CARBONIC ANHYDRASE"/>
    <property type="match status" value="1"/>
</dbReference>
<dbReference type="GO" id="GO:0005886">
    <property type="term" value="C:plasma membrane"/>
    <property type="evidence" value="ECO:0007669"/>
    <property type="project" value="TreeGrafter"/>
</dbReference>
<dbReference type="CDD" id="cd00326">
    <property type="entry name" value="alpha_CA"/>
    <property type="match status" value="1"/>
</dbReference>
<dbReference type="GO" id="GO:0004089">
    <property type="term" value="F:carbonate dehydratase activity"/>
    <property type="evidence" value="ECO:0007669"/>
    <property type="project" value="UniProtKB-UniRule"/>
</dbReference>
<evidence type="ECO:0000313" key="8">
    <source>
        <dbReference type="EMBL" id="KAJ8035887.1"/>
    </source>
</evidence>
<comment type="cofactor">
    <cofactor evidence="6">
        <name>Zn(2+)</name>
        <dbReference type="ChEBI" id="CHEBI:29105"/>
    </cofactor>
</comment>
<evidence type="ECO:0000256" key="1">
    <source>
        <dbReference type="ARBA" id="ARBA00010718"/>
    </source>
</evidence>
<evidence type="ECO:0000256" key="5">
    <source>
        <dbReference type="ARBA" id="ARBA00023180"/>
    </source>
</evidence>
<feature type="signal peptide" evidence="6">
    <location>
        <begin position="1"/>
        <end position="19"/>
    </location>
</feature>
<dbReference type="EC" id="4.2.1.1" evidence="2 6"/>
<dbReference type="Pfam" id="PF00194">
    <property type="entry name" value="Carb_anhydrase"/>
    <property type="match status" value="1"/>
</dbReference>
<name>A0A9Q1C029_HOLLE</name>
<dbReference type="InterPro" id="IPR018338">
    <property type="entry name" value="Carbonic_anhydrase_a-class_CS"/>
</dbReference>
<dbReference type="FunFam" id="3.10.200.10:FF:000003">
    <property type="entry name" value="Carbonic anhydrase 12"/>
    <property type="match status" value="1"/>
</dbReference>
<feature type="chain" id="PRO_5040542378" description="Carbonic anhydrase" evidence="6">
    <location>
        <begin position="20"/>
        <end position="312"/>
    </location>
</feature>
<feature type="domain" description="Alpha-carbonic anhydrase" evidence="7">
    <location>
        <begin position="44"/>
        <end position="310"/>
    </location>
</feature>
<keyword evidence="3 6" id="KW-0479">Metal-binding</keyword>
<comment type="caution">
    <text evidence="8">The sequence shown here is derived from an EMBL/GenBank/DDBJ whole genome shotgun (WGS) entry which is preliminary data.</text>
</comment>
<protein>
    <recommendedName>
        <fullName evidence="2 6">Carbonic anhydrase</fullName>
        <ecNumber evidence="2 6">4.2.1.1</ecNumber>
    </recommendedName>
</protein>
<dbReference type="PROSITE" id="PS51144">
    <property type="entry name" value="ALPHA_CA_2"/>
    <property type="match status" value="1"/>
</dbReference>
<dbReference type="PANTHER" id="PTHR18952:SF278">
    <property type="entry name" value="CARBONIC ANHYDRASE"/>
    <property type="match status" value="1"/>
</dbReference>
<evidence type="ECO:0000256" key="6">
    <source>
        <dbReference type="RuleBase" id="RU367011"/>
    </source>
</evidence>
<keyword evidence="5" id="KW-0325">Glycoprotein</keyword>
<dbReference type="GO" id="GO:0008270">
    <property type="term" value="F:zinc ion binding"/>
    <property type="evidence" value="ECO:0007669"/>
    <property type="project" value="UniProtKB-UniRule"/>
</dbReference>
<proteinExistence type="inferred from homology"/>
<dbReference type="SUPFAM" id="SSF51069">
    <property type="entry name" value="Carbonic anhydrase"/>
    <property type="match status" value="1"/>
</dbReference>
<evidence type="ECO:0000256" key="3">
    <source>
        <dbReference type="ARBA" id="ARBA00022723"/>
    </source>
</evidence>
<dbReference type="SMART" id="SM01057">
    <property type="entry name" value="Carb_anhydrase"/>
    <property type="match status" value="1"/>
</dbReference>
<comment type="catalytic activity">
    <reaction evidence="6">
        <text>hydrogencarbonate + H(+) = CO2 + H2O</text>
        <dbReference type="Rhea" id="RHEA:10748"/>
        <dbReference type="ChEBI" id="CHEBI:15377"/>
        <dbReference type="ChEBI" id="CHEBI:15378"/>
        <dbReference type="ChEBI" id="CHEBI:16526"/>
        <dbReference type="ChEBI" id="CHEBI:17544"/>
        <dbReference type="EC" id="4.2.1.1"/>
    </reaction>
</comment>
<comment type="function">
    <text evidence="6">Reversible hydration of carbon dioxide.</text>
</comment>
<dbReference type="EMBL" id="JAIZAY010000009">
    <property type="protein sequence ID" value="KAJ8035887.1"/>
    <property type="molecule type" value="Genomic_DNA"/>
</dbReference>
<evidence type="ECO:0000256" key="2">
    <source>
        <dbReference type="ARBA" id="ARBA00012925"/>
    </source>
</evidence>
<dbReference type="InterPro" id="IPR023561">
    <property type="entry name" value="Carbonic_anhydrase_a-class"/>
</dbReference>
<keyword evidence="9" id="KW-1185">Reference proteome</keyword>
<dbReference type="AlphaFoldDB" id="A0A9Q1C029"/>
<sequence>MDRVLILIHFFMFVKTLLAVVISRSHPSLLKTNEFQTSDGYVALEWNYEKNLGPRFWPFLYPGCAGISQSPVALRTVDAVSDPSLGPVELFGYNNRYLTMKGFNNGHVVKFQVIAHAPPRPKPARLQNSRYAVDNSYHLAEIHIHWGNANNRGSEHSLDGRYFPAEIHFVHKLSRLSMDQALNTPKGLAVLGAFIGIGQTDNPAYEPITASLAGIMYKNMSNSLPFRETLRKLLPQDVSQFFRYDGSLTTPTCNEVVVWTVYKNPVWISMRQMSSFRRLMKTYQNEPPQPLRDNFRPVQPINGRQIYKYGFH</sequence>
<evidence type="ECO:0000313" key="9">
    <source>
        <dbReference type="Proteomes" id="UP001152320"/>
    </source>
</evidence>
<comment type="similarity">
    <text evidence="1 6">Belongs to the alpha-carbonic anhydrase family.</text>
</comment>
<organism evidence="8 9">
    <name type="scientific">Holothuria leucospilota</name>
    <name type="common">Black long sea cucumber</name>
    <name type="synonym">Mertensiothuria leucospilota</name>
    <dbReference type="NCBI Taxonomy" id="206669"/>
    <lineage>
        <taxon>Eukaryota</taxon>
        <taxon>Metazoa</taxon>
        <taxon>Echinodermata</taxon>
        <taxon>Eleutherozoa</taxon>
        <taxon>Echinozoa</taxon>
        <taxon>Holothuroidea</taxon>
        <taxon>Aspidochirotacea</taxon>
        <taxon>Aspidochirotida</taxon>
        <taxon>Holothuriidae</taxon>
        <taxon>Holothuria</taxon>
    </lineage>
</organism>
<reference evidence="8" key="1">
    <citation type="submission" date="2021-10" db="EMBL/GenBank/DDBJ databases">
        <title>Tropical sea cucumber genome reveals ecological adaptation and Cuvierian tubules defense mechanism.</title>
        <authorList>
            <person name="Chen T."/>
        </authorList>
    </citation>
    <scope>NUCLEOTIDE SEQUENCE</scope>
    <source>
        <strain evidence="8">Nanhai2018</strain>
        <tissue evidence="8">Muscle</tissue>
    </source>
</reference>
<gene>
    <name evidence="8" type="ORF">HOLleu_19700</name>
</gene>
<dbReference type="OrthoDB" id="429145at2759"/>
<dbReference type="Gene3D" id="3.10.200.10">
    <property type="entry name" value="Alpha carbonic anhydrase"/>
    <property type="match status" value="1"/>
</dbReference>
<dbReference type="PROSITE" id="PS00162">
    <property type="entry name" value="ALPHA_CA_1"/>
    <property type="match status" value="1"/>
</dbReference>
<keyword evidence="4 6" id="KW-0862">Zinc</keyword>
<evidence type="ECO:0000256" key="4">
    <source>
        <dbReference type="ARBA" id="ARBA00022833"/>
    </source>
</evidence>
<accession>A0A9Q1C029</accession>
<dbReference type="InterPro" id="IPR001148">
    <property type="entry name" value="CA_dom"/>
</dbReference>